<organism evidence="1 2">
    <name type="scientific">Nonomuraea soli</name>
    <dbReference type="NCBI Taxonomy" id="1032476"/>
    <lineage>
        <taxon>Bacteria</taxon>
        <taxon>Bacillati</taxon>
        <taxon>Actinomycetota</taxon>
        <taxon>Actinomycetes</taxon>
        <taxon>Streptosporangiales</taxon>
        <taxon>Streptosporangiaceae</taxon>
        <taxon>Nonomuraea</taxon>
    </lineage>
</organism>
<dbReference type="CDD" id="cd07822">
    <property type="entry name" value="SRPBCC_4"/>
    <property type="match status" value="1"/>
</dbReference>
<accession>A0A7W0HV93</accession>
<dbReference type="SUPFAM" id="SSF55961">
    <property type="entry name" value="Bet v1-like"/>
    <property type="match status" value="1"/>
</dbReference>
<sequence>MRHISTSIDIQATPEQVWAVLVDFAGYQAWNPFIQQGAGEARVGSTLTLRMHPENGKPMTFRPKVLQAEPGSRLRWLGHLIVPGVFDGAHEFVLTPVGGGTRVEQSETFKGLLVPFLGKMIEGTERNFERLNEALKKRVEARPSV</sequence>
<reference evidence="1 2" key="1">
    <citation type="submission" date="2020-07" db="EMBL/GenBank/DDBJ databases">
        <title>Genomic Encyclopedia of Type Strains, Phase IV (KMG-IV): sequencing the most valuable type-strain genomes for metagenomic binning, comparative biology and taxonomic classification.</title>
        <authorList>
            <person name="Goeker M."/>
        </authorList>
    </citation>
    <scope>NUCLEOTIDE SEQUENCE [LARGE SCALE GENOMIC DNA]</scope>
    <source>
        <strain evidence="1 2">DSM 45533</strain>
    </source>
</reference>
<dbReference type="AlphaFoldDB" id="A0A7W0HV93"/>
<gene>
    <name evidence="1" type="ORF">HNR30_008359</name>
</gene>
<dbReference type="InterPro" id="IPR023393">
    <property type="entry name" value="START-like_dom_sf"/>
</dbReference>
<evidence type="ECO:0000313" key="1">
    <source>
        <dbReference type="EMBL" id="MBA2896963.1"/>
    </source>
</evidence>
<protein>
    <recommendedName>
        <fullName evidence="3">SRPBCC domain-containing protein</fullName>
    </recommendedName>
</protein>
<proteinExistence type="predicted"/>
<evidence type="ECO:0000313" key="2">
    <source>
        <dbReference type="Proteomes" id="UP000530928"/>
    </source>
</evidence>
<name>A0A7W0HV93_9ACTN</name>
<dbReference type="RefSeq" id="WP_181615694.1">
    <property type="nucleotide sequence ID" value="NZ_BAABAM010000010.1"/>
</dbReference>
<dbReference type="PANTHER" id="PTHR36166:SF1">
    <property type="entry name" value="SRPBCC DOMAIN-CONTAINING PROTEIN"/>
    <property type="match status" value="1"/>
</dbReference>
<dbReference type="EMBL" id="JACDUR010000010">
    <property type="protein sequence ID" value="MBA2896963.1"/>
    <property type="molecule type" value="Genomic_DNA"/>
</dbReference>
<dbReference type="InterPro" id="IPR019587">
    <property type="entry name" value="Polyketide_cyclase/dehydratase"/>
</dbReference>
<dbReference type="Pfam" id="PF10604">
    <property type="entry name" value="Polyketide_cyc2"/>
    <property type="match status" value="1"/>
</dbReference>
<dbReference type="PANTHER" id="PTHR36166">
    <property type="entry name" value="CHROMOSOME 9, WHOLE GENOME SHOTGUN SEQUENCE"/>
    <property type="match status" value="1"/>
</dbReference>
<keyword evidence="2" id="KW-1185">Reference proteome</keyword>
<dbReference type="Gene3D" id="3.30.530.20">
    <property type="match status" value="1"/>
</dbReference>
<evidence type="ECO:0008006" key="3">
    <source>
        <dbReference type="Google" id="ProtNLM"/>
    </source>
</evidence>
<dbReference type="Proteomes" id="UP000530928">
    <property type="component" value="Unassembled WGS sequence"/>
</dbReference>
<comment type="caution">
    <text evidence="1">The sequence shown here is derived from an EMBL/GenBank/DDBJ whole genome shotgun (WGS) entry which is preliminary data.</text>
</comment>